<dbReference type="Proteomes" id="UP001205105">
    <property type="component" value="Unassembled WGS sequence"/>
</dbReference>
<name>A0AAD5DTS8_9CHLO</name>
<dbReference type="EMBL" id="JADXDR010000053">
    <property type="protein sequence ID" value="KAI7842248.1"/>
    <property type="molecule type" value="Genomic_DNA"/>
</dbReference>
<reference evidence="2" key="1">
    <citation type="submission" date="2020-11" db="EMBL/GenBank/DDBJ databases">
        <title>Chlorella ohadii genome sequencing and assembly.</title>
        <authorList>
            <person name="Murik O."/>
            <person name="Treves H."/>
            <person name="Kedem I."/>
            <person name="Shotland Y."/>
            <person name="Kaplan A."/>
        </authorList>
    </citation>
    <scope>NUCLEOTIDE SEQUENCE</scope>
    <source>
        <strain evidence="2">1</strain>
    </source>
</reference>
<dbReference type="AlphaFoldDB" id="A0AAD5DTS8"/>
<comment type="caution">
    <text evidence="2">The sequence shown here is derived from an EMBL/GenBank/DDBJ whole genome shotgun (WGS) entry which is preliminary data.</text>
</comment>
<keyword evidence="3" id="KW-1185">Reference proteome</keyword>
<evidence type="ECO:0000256" key="1">
    <source>
        <dbReference type="SAM" id="MobiDB-lite"/>
    </source>
</evidence>
<accession>A0AAD5DTS8</accession>
<sequence length="932" mass="95003">MASVPQLLDALAAQLPTVARSPQAAMQAVEAAQQLDVLVDSYHHSGNQSRLEGQLVAVADSVTALEAAASRALASGTAPRWMGVQVNAGCLALASCAQLALGIQQLPAASAFKIGAGCALVFGAGTALIAQPLLAAVGQLDGNAAPAERVLIMSDAQLAAIAVCLAGLLHPSKQPAAAAAFASSTAKPAALLRWLLLTARTMAAVRDSFASDTRRRLAIDFVHVVNQLLWSGTQEKHRQQLAADAQLQQAIAEVLTTLCPQAVAATLRANIAAGRPLGSRSASQLGALASSLMHPCLAPAVRQCQLANGSTAALQAAADVIQMLPLPGSAQTAQLDGGTAELLHGYAVQLLVGSLSGLLSEEIQARGGGQLTTNYVPVDVSVEPAVRAVTAAAAARAGSSREATAAAVEPGGSSGKAAAAAAAAGPGDNSCSSRVAAEPGSGGSIMEAAAEPGSGGSIMEAAAAPGSSLEKHWPALWQLVALVPRLTATVQALADEVTAQATAARLTNLQSTCGNLAVALQLLGSLQGQPATAAQLTSWAVAAAAGLRLQPALLQLHDSCRSLGQPSNSNSAVHAGPRQLACALTRIALHSLPECDWISSEPVPPDSIAEQRSLATALWQLHSTFARLCHWTLSQGSPRLLSVVQLSQRELYSHLLDWLISLYKETSGLLQALSAAHAEVLARLAEAECAAAAAESPDLAEPLVSTPAFLESLPHIALVVGGALTPALGAAVEAAVAPLQQDSAERARLADNLHLVLQAAHQSAFLAVIVASGSLLGLLLQAALDLADLADGGSQQASALLDGWEALLSELVATGVEAADRCAAVSPSDSLVPELRQAADRLSQQQQLVVAGVPPSASVAERAAKLRQLRQPAAHLARLICQWRQQREPSRMMLLALGRAAAARSCAYLRCANVAVQGGPSAGQGVGSARCR</sequence>
<feature type="region of interest" description="Disordered" evidence="1">
    <location>
        <begin position="419"/>
        <end position="449"/>
    </location>
</feature>
<gene>
    <name evidence="2" type="ORF">COHA_003889</name>
</gene>
<organism evidence="2 3">
    <name type="scientific">Chlorella ohadii</name>
    <dbReference type="NCBI Taxonomy" id="2649997"/>
    <lineage>
        <taxon>Eukaryota</taxon>
        <taxon>Viridiplantae</taxon>
        <taxon>Chlorophyta</taxon>
        <taxon>core chlorophytes</taxon>
        <taxon>Trebouxiophyceae</taxon>
        <taxon>Chlorellales</taxon>
        <taxon>Chlorellaceae</taxon>
        <taxon>Chlorella clade</taxon>
        <taxon>Chlorella</taxon>
    </lineage>
</organism>
<evidence type="ECO:0000313" key="2">
    <source>
        <dbReference type="EMBL" id="KAI7842248.1"/>
    </source>
</evidence>
<evidence type="ECO:0000313" key="3">
    <source>
        <dbReference type="Proteomes" id="UP001205105"/>
    </source>
</evidence>
<protein>
    <submittedName>
        <fullName evidence="2">Uncharacterized protein</fullName>
    </submittedName>
</protein>
<proteinExistence type="predicted"/>